<dbReference type="InterPro" id="IPR038454">
    <property type="entry name" value="DnaA_N_sf"/>
</dbReference>
<proteinExistence type="predicted"/>
<evidence type="ECO:0000259" key="1">
    <source>
        <dbReference type="Pfam" id="PF11638"/>
    </source>
</evidence>
<dbReference type="EMBL" id="PDSL01000081">
    <property type="protein sequence ID" value="PIE31479.1"/>
    <property type="molecule type" value="Genomic_DNA"/>
</dbReference>
<protein>
    <recommendedName>
        <fullName evidence="1">DnaA N-terminal domain-containing protein</fullName>
    </recommendedName>
</protein>
<dbReference type="InterPro" id="IPR024633">
    <property type="entry name" value="DnaA_N_dom"/>
</dbReference>
<accession>A0A2G6K9M0</accession>
<name>A0A2G6K9M0_9ACTN</name>
<reference evidence="2 3" key="1">
    <citation type="submission" date="2017-10" db="EMBL/GenBank/DDBJ databases">
        <title>Novel microbial diversity and functional potential in the marine mammal oral microbiome.</title>
        <authorList>
            <person name="Dudek N.K."/>
            <person name="Sun C.L."/>
            <person name="Burstein D."/>
            <person name="Kantor R.S."/>
            <person name="Aliaga Goltsman D.S."/>
            <person name="Bik E.M."/>
            <person name="Thomas B.C."/>
            <person name="Banfield J.F."/>
            <person name="Relman D.A."/>
        </authorList>
    </citation>
    <scope>NUCLEOTIDE SEQUENCE [LARGE SCALE GENOMIC DNA]</scope>
    <source>
        <strain evidence="2">DOLJORAL78_61_10</strain>
    </source>
</reference>
<dbReference type="Pfam" id="PF11638">
    <property type="entry name" value="DnaA_N"/>
    <property type="match status" value="1"/>
</dbReference>
<evidence type="ECO:0000313" key="3">
    <source>
        <dbReference type="Proteomes" id="UP000230914"/>
    </source>
</evidence>
<comment type="caution">
    <text evidence="2">The sequence shown here is derived from an EMBL/GenBank/DDBJ whole genome shotgun (WGS) entry which is preliminary data.</text>
</comment>
<dbReference type="Gene3D" id="3.30.300.180">
    <property type="match status" value="1"/>
</dbReference>
<gene>
    <name evidence="2" type="ORF">CSA55_05565</name>
</gene>
<feature type="domain" description="DnaA N-terminal" evidence="1">
    <location>
        <begin position="5"/>
        <end position="68"/>
    </location>
</feature>
<dbReference type="Proteomes" id="UP000230914">
    <property type="component" value="Unassembled WGS sequence"/>
</dbReference>
<evidence type="ECO:0000313" key="2">
    <source>
        <dbReference type="EMBL" id="PIE31479.1"/>
    </source>
</evidence>
<feature type="non-terminal residue" evidence="2">
    <location>
        <position position="70"/>
    </location>
</feature>
<sequence>MSDQQTAWTGIAQLLRAQLTESVWYSTFCDAVPVVNHSSDEIVIKVPNTLAHDRIMTRYRGLITDAMSDL</sequence>
<dbReference type="AlphaFoldDB" id="A0A2G6K9M0"/>
<organism evidence="2 3">
    <name type="scientific">Ilumatobacter coccineus</name>
    <dbReference type="NCBI Taxonomy" id="467094"/>
    <lineage>
        <taxon>Bacteria</taxon>
        <taxon>Bacillati</taxon>
        <taxon>Actinomycetota</taxon>
        <taxon>Acidimicrobiia</taxon>
        <taxon>Acidimicrobiales</taxon>
        <taxon>Ilumatobacteraceae</taxon>
        <taxon>Ilumatobacter</taxon>
    </lineage>
</organism>